<dbReference type="AlphaFoldDB" id="A0A914YXD5"/>
<proteinExistence type="predicted"/>
<evidence type="ECO:0000256" key="1">
    <source>
        <dbReference type="ARBA" id="ARBA00004496"/>
    </source>
</evidence>
<evidence type="ECO:0000259" key="4">
    <source>
        <dbReference type="PROSITE" id="PS50106"/>
    </source>
</evidence>
<name>A0A914YXD5_9BILA</name>
<dbReference type="WBParaSite" id="PSU_v2.g5167.t1">
    <property type="protein sequence ID" value="PSU_v2.g5167.t1"/>
    <property type="gene ID" value="PSU_v2.g5167"/>
</dbReference>
<dbReference type="GO" id="GO:0098887">
    <property type="term" value="P:neurotransmitter receptor transport, endosome to postsynaptic membrane"/>
    <property type="evidence" value="ECO:0007669"/>
    <property type="project" value="TreeGrafter"/>
</dbReference>
<dbReference type="Proteomes" id="UP000887577">
    <property type="component" value="Unplaced"/>
</dbReference>
<feature type="domain" description="PDZ" evidence="4">
    <location>
        <begin position="40"/>
        <end position="133"/>
    </location>
</feature>
<dbReference type="Gene3D" id="2.30.42.10">
    <property type="match status" value="3"/>
</dbReference>
<feature type="domain" description="PDZ" evidence="4">
    <location>
        <begin position="242"/>
        <end position="295"/>
    </location>
</feature>
<accession>A0A914YXD5</accession>
<organism evidence="5 6">
    <name type="scientific">Panagrolaimus superbus</name>
    <dbReference type="NCBI Taxonomy" id="310955"/>
    <lineage>
        <taxon>Eukaryota</taxon>
        <taxon>Metazoa</taxon>
        <taxon>Ecdysozoa</taxon>
        <taxon>Nematoda</taxon>
        <taxon>Chromadorea</taxon>
        <taxon>Rhabditida</taxon>
        <taxon>Tylenchina</taxon>
        <taxon>Panagrolaimomorpha</taxon>
        <taxon>Panagrolaimoidea</taxon>
        <taxon>Panagrolaimidae</taxon>
        <taxon>Panagrolaimus</taxon>
    </lineage>
</organism>
<dbReference type="InterPro" id="IPR001478">
    <property type="entry name" value="PDZ"/>
</dbReference>
<keyword evidence="3" id="KW-0677">Repeat</keyword>
<dbReference type="SUPFAM" id="SSF50156">
    <property type="entry name" value="PDZ domain-like"/>
    <property type="match status" value="3"/>
</dbReference>
<protein>
    <submittedName>
        <fullName evidence="6">PDZ domain-containing protein</fullName>
    </submittedName>
</protein>
<reference evidence="6" key="1">
    <citation type="submission" date="2022-11" db="UniProtKB">
        <authorList>
            <consortium name="WormBaseParasite"/>
        </authorList>
    </citation>
    <scope>IDENTIFICATION</scope>
</reference>
<dbReference type="Pfam" id="PF00595">
    <property type="entry name" value="PDZ"/>
    <property type="match status" value="3"/>
</dbReference>
<dbReference type="PANTHER" id="PTHR46227">
    <property type="entry name" value="GLUTAMATE RECEPTOR-INTERACTING PROTEIN GRIP"/>
    <property type="match status" value="1"/>
</dbReference>
<evidence type="ECO:0000313" key="6">
    <source>
        <dbReference type="WBParaSite" id="PSU_v2.g5167.t1"/>
    </source>
</evidence>
<dbReference type="InterPro" id="IPR036034">
    <property type="entry name" value="PDZ_sf"/>
</dbReference>
<evidence type="ECO:0000256" key="3">
    <source>
        <dbReference type="ARBA" id="ARBA00022737"/>
    </source>
</evidence>
<sequence length="295" mass="31672">MFHLCFHYTGIVGVATVSSVSGSLFSAIPSGQVCHMETLDVCLQAQTTSKSGFGLMLNRNDNRSTDSDSGRFAPLFITSIEKNSSADKCGVLQVGDRVLAINDWHTANSTIEEANHILRHANQSLTLTVEFDVIESVLPTTGIFTVKLAKRGSNLGIVCRSETNGEKGEPVIISEIRTGSVAHRCGSIQRGDQIISIDNIPLESCTVEEAMRLLQRSGDVIKLAIKKCSNGNQDLDSSQVVVYSIELTRKGQPLGITIASSGERGDPIIISQLASNGLAERTGALHVGDRIFSNQ</sequence>
<dbReference type="PROSITE" id="PS50106">
    <property type="entry name" value="PDZ"/>
    <property type="match status" value="3"/>
</dbReference>
<dbReference type="InterPro" id="IPR043545">
    <property type="entry name" value="GRIP1/2"/>
</dbReference>
<feature type="domain" description="PDZ" evidence="4">
    <location>
        <begin position="145"/>
        <end position="229"/>
    </location>
</feature>
<dbReference type="GO" id="GO:0005737">
    <property type="term" value="C:cytoplasm"/>
    <property type="evidence" value="ECO:0007669"/>
    <property type="project" value="UniProtKB-SubCell"/>
</dbReference>
<evidence type="ECO:0000256" key="2">
    <source>
        <dbReference type="ARBA" id="ARBA00022490"/>
    </source>
</evidence>
<evidence type="ECO:0000313" key="5">
    <source>
        <dbReference type="Proteomes" id="UP000887577"/>
    </source>
</evidence>
<dbReference type="SMART" id="SM00228">
    <property type="entry name" value="PDZ"/>
    <property type="match status" value="2"/>
</dbReference>
<comment type="subcellular location">
    <subcellularLocation>
        <location evidence="1">Cytoplasm</location>
    </subcellularLocation>
</comment>
<keyword evidence="2" id="KW-0963">Cytoplasm</keyword>
<dbReference type="PANTHER" id="PTHR46227:SF2">
    <property type="entry name" value="FI03335P"/>
    <property type="match status" value="1"/>
</dbReference>
<keyword evidence="5" id="KW-1185">Reference proteome</keyword>